<organism evidence="1 2">
    <name type="scientific">Cetobacterium somerae ATCC BAA-474</name>
    <dbReference type="NCBI Taxonomy" id="1319815"/>
    <lineage>
        <taxon>Bacteria</taxon>
        <taxon>Fusobacteriati</taxon>
        <taxon>Fusobacteriota</taxon>
        <taxon>Fusobacteriia</taxon>
        <taxon>Fusobacteriales</taxon>
        <taxon>Fusobacteriaceae</taxon>
        <taxon>Cetobacterium</taxon>
    </lineage>
</organism>
<dbReference type="HOGENOM" id="CLU_045011_8_1_0"/>
<dbReference type="InterPro" id="IPR023214">
    <property type="entry name" value="HAD_sf"/>
</dbReference>
<evidence type="ECO:0008006" key="3">
    <source>
        <dbReference type="Google" id="ProtNLM"/>
    </source>
</evidence>
<dbReference type="InterPro" id="IPR036412">
    <property type="entry name" value="HAD-like_sf"/>
</dbReference>
<dbReference type="PATRIC" id="fig|1319815.3.peg.1743"/>
<proteinExistence type="predicted"/>
<dbReference type="PANTHER" id="PTHR47478:SF1">
    <property type="entry name" value="PYRIMIDINE 5'-NUCLEOTIDASE YJJG"/>
    <property type="match status" value="1"/>
</dbReference>
<comment type="caution">
    <text evidence="1">The sequence shown here is derived from an EMBL/GenBank/DDBJ whole genome shotgun (WGS) entry which is preliminary data.</text>
</comment>
<dbReference type="Gene3D" id="3.40.50.1000">
    <property type="entry name" value="HAD superfamily/HAD-like"/>
    <property type="match status" value="1"/>
</dbReference>
<dbReference type="PANTHER" id="PTHR47478">
    <property type="match status" value="1"/>
</dbReference>
<reference evidence="1 2" key="1">
    <citation type="submission" date="2013-08" db="EMBL/GenBank/DDBJ databases">
        <authorList>
            <person name="Weinstock G."/>
            <person name="Sodergren E."/>
            <person name="Wylie T."/>
            <person name="Fulton L."/>
            <person name="Fulton R."/>
            <person name="Fronick C."/>
            <person name="O'Laughlin M."/>
            <person name="Godfrey J."/>
            <person name="Miner T."/>
            <person name="Herter B."/>
            <person name="Appelbaum E."/>
            <person name="Cordes M."/>
            <person name="Lek S."/>
            <person name="Wollam A."/>
            <person name="Pepin K.H."/>
            <person name="Palsikar V.B."/>
            <person name="Mitreva M."/>
            <person name="Wilson R.K."/>
        </authorList>
    </citation>
    <scope>NUCLEOTIDE SEQUENCE [LARGE SCALE GENOMIC DNA]</scope>
    <source>
        <strain evidence="1 2">ATCC BAA-474</strain>
    </source>
</reference>
<dbReference type="NCBIfam" id="NF006976">
    <property type="entry name" value="PRK09449.1"/>
    <property type="match status" value="1"/>
</dbReference>
<sequence>MKYNTLIFDADDTLFDFKASEMEALEKTLIGYGIEYNKEYHLPIYKEINTKIWKELEDGKITQGELKIERFRRYCNKLNYAFDPYDFADRYMDNLSKSSILFHDSLDLIKELYGKYKLFIITNGLTKVQNGRIKNSLIAPYFNDIIVSEDVGVSKPNPEIFKIALESNKIENISDILMIGDSLSSDIKGGINFGIDTCLYNPKKISINNEIKPTYEISNLKELLDLLLK</sequence>
<dbReference type="eggNOG" id="COG1011">
    <property type="taxonomic scope" value="Bacteria"/>
</dbReference>
<dbReference type="SFLD" id="SFLDG01129">
    <property type="entry name" value="C1.5:_HAD__Beta-PGM__Phosphata"/>
    <property type="match status" value="1"/>
</dbReference>
<gene>
    <name evidence="1" type="ORF">HMPREF0202_01805</name>
</gene>
<dbReference type="RefSeq" id="WP_023051341.1">
    <property type="nucleotide sequence ID" value="NZ_CP173060.2"/>
</dbReference>
<evidence type="ECO:0000313" key="1">
    <source>
        <dbReference type="EMBL" id="ERT68290.1"/>
    </source>
</evidence>
<dbReference type="SFLD" id="SFLDS00003">
    <property type="entry name" value="Haloacid_Dehalogenase"/>
    <property type="match status" value="1"/>
</dbReference>
<dbReference type="InterPro" id="IPR006439">
    <property type="entry name" value="HAD-SF_hydro_IA"/>
</dbReference>
<evidence type="ECO:0000313" key="2">
    <source>
        <dbReference type="Proteomes" id="UP000017081"/>
    </source>
</evidence>
<dbReference type="PRINTS" id="PR00413">
    <property type="entry name" value="HADHALOGNASE"/>
</dbReference>
<keyword evidence="2" id="KW-1185">Reference proteome</keyword>
<dbReference type="AlphaFoldDB" id="U7V9T7"/>
<dbReference type="InterPro" id="IPR023198">
    <property type="entry name" value="PGP-like_dom2"/>
</dbReference>
<dbReference type="GO" id="GO:0008253">
    <property type="term" value="F:5'-nucleotidase activity"/>
    <property type="evidence" value="ECO:0007669"/>
    <property type="project" value="InterPro"/>
</dbReference>
<dbReference type="InterPro" id="IPR041492">
    <property type="entry name" value="HAD_2"/>
</dbReference>
<dbReference type="SUPFAM" id="SSF56784">
    <property type="entry name" value="HAD-like"/>
    <property type="match status" value="1"/>
</dbReference>
<protein>
    <recommendedName>
        <fullName evidence="3">HAD hydrolase family</fullName>
    </recommendedName>
</protein>
<dbReference type="STRING" id="1319815.HMPREF0202_01805"/>
<dbReference type="Proteomes" id="UP000017081">
    <property type="component" value="Unassembled WGS sequence"/>
</dbReference>
<dbReference type="NCBIfam" id="TIGR02254">
    <property type="entry name" value="YjjG_YfnB"/>
    <property type="match status" value="1"/>
</dbReference>
<dbReference type="EMBL" id="AXZF01000068">
    <property type="protein sequence ID" value="ERT68290.1"/>
    <property type="molecule type" value="Genomic_DNA"/>
</dbReference>
<dbReference type="Pfam" id="PF13419">
    <property type="entry name" value="HAD_2"/>
    <property type="match status" value="1"/>
</dbReference>
<dbReference type="SFLD" id="SFLDG01135">
    <property type="entry name" value="C1.5.6:_HAD__Beta-PGM__Phospha"/>
    <property type="match status" value="1"/>
</dbReference>
<name>U7V9T7_9FUSO</name>
<dbReference type="InterPro" id="IPR052550">
    <property type="entry name" value="Pyrimidine_5'-ntase_YjjG"/>
</dbReference>
<dbReference type="InterPro" id="IPR011951">
    <property type="entry name" value="HAD-SF_hydro_IA_YjjG/PynA"/>
</dbReference>
<accession>U7V9T7</accession>
<dbReference type="Gene3D" id="1.10.150.240">
    <property type="entry name" value="Putative phosphatase, domain 2"/>
    <property type="match status" value="1"/>
</dbReference>
<dbReference type="NCBIfam" id="TIGR01549">
    <property type="entry name" value="HAD-SF-IA-v1"/>
    <property type="match status" value="1"/>
</dbReference>